<evidence type="ECO:0000259" key="9">
    <source>
        <dbReference type="SMART" id="SM01038"/>
    </source>
</evidence>
<dbReference type="Pfam" id="PF02929">
    <property type="entry name" value="Bgal_small_N"/>
    <property type="match status" value="1"/>
</dbReference>
<dbReference type="Gene3D" id="2.70.98.10">
    <property type="match status" value="1"/>
</dbReference>
<dbReference type="OrthoDB" id="9762066at2"/>
<dbReference type="Pfam" id="PF00703">
    <property type="entry name" value="Glyco_hydro_2"/>
    <property type="match status" value="1"/>
</dbReference>
<dbReference type="EMBL" id="FMKA01000001">
    <property type="protein sequence ID" value="SCP95372.1"/>
    <property type="molecule type" value="Genomic_DNA"/>
</dbReference>
<dbReference type="InterPro" id="IPR023230">
    <property type="entry name" value="Glyco_hydro_2_CS"/>
</dbReference>
<keyword evidence="6 8" id="KW-0326">Glycosidase</keyword>
<dbReference type="SUPFAM" id="SSF49785">
    <property type="entry name" value="Galactose-binding domain-like"/>
    <property type="match status" value="1"/>
</dbReference>
<evidence type="ECO:0000313" key="11">
    <source>
        <dbReference type="Proteomes" id="UP000199315"/>
    </source>
</evidence>
<accession>A0A1D3TPJ5</accession>
<comment type="catalytic activity">
    <reaction evidence="1 8">
        <text>Hydrolysis of terminal non-reducing beta-D-galactose residues in beta-D-galactosides.</text>
        <dbReference type="EC" id="3.2.1.23"/>
    </reaction>
</comment>
<dbReference type="SMART" id="SM01038">
    <property type="entry name" value="Bgal_small_N"/>
    <property type="match status" value="1"/>
</dbReference>
<dbReference type="InterPro" id="IPR032312">
    <property type="entry name" value="LacZ_4"/>
</dbReference>
<dbReference type="AlphaFoldDB" id="A0A1D3TPJ5"/>
<dbReference type="Pfam" id="PF02836">
    <property type="entry name" value="Glyco_hydro_2_C"/>
    <property type="match status" value="1"/>
</dbReference>
<organism evidence="10 11">
    <name type="scientific">Anaerobium acetethylicum</name>
    <dbReference type="NCBI Taxonomy" id="1619234"/>
    <lineage>
        <taxon>Bacteria</taxon>
        <taxon>Bacillati</taxon>
        <taxon>Bacillota</taxon>
        <taxon>Clostridia</taxon>
        <taxon>Lachnospirales</taxon>
        <taxon>Lachnospiraceae</taxon>
        <taxon>Anaerobium</taxon>
    </lineage>
</organism>
<dbReference type="InterPro" id="IPR006104">
    <property type="entry name" value="Glyco_hydro_2_N"/>
</dbReference>
<proteinExistence type="inferred from homology"/>
<dbReference type="InterPro" id="IPR036156">
    <property type="entry name" value="Beta-gal/glucu_dom_sf"/>
</dbReference>
<keyword evidence="11" id="KW-1185">Reference proteome</keyword>
<dbReference type="PRINTS" id="PR00132">
    <property type="entry name" value="GLHYDRLASE2"/>
</dbReference>
<dbReference type="GO" id="GO:0005990">
    <property type="term" value="P:lactose catabolic process"/>
    <property type="evidence" value="ECO:0007669"/>
    <property type="project" value="TreeGrafter"/>
</dbReference>
<dbReference type="EC" id="3.2.1.23" evidence="3 8"/>
<dbReference type="InterPro" id="IPR013783">
    <property type="entry name" value="Ig-like_fold"/>
</dbReference>
<dbReference type="Pfam" id="PF02837">
    <property type="entry name" value="Glyco_hydro_2_N"/>
    <property type="match status" value="1"/>
</dbReference>
<dbReference type="InterPro" id="IPR006103">
    <property type="entry name" value="Glyco_hydro_2_cat"/>
</dbReference>
<dbReference type="InterPro" id="IPR011013">
    <property type="entry name" value="Gal_mutarotase_sf_dom"/>
</dbReference>
<evidence type="ECO:0000256" key="6">
    <source>
        <dbReference type="ARBA" id="ARBA00023295"/>
    </source>
</evidence>
<dbReference type="InterPro" id="IPR006101">
    <property type="entry name" value="Glyco_hydro_2"/>
</dbReference>
<evidence type="ECO:0000256" key="4">
    <source>
        <dbReference type="ARBA" id="ARBA00013303"/>
    </source>
</evidence>
<dbReference type="SUPFAM" id="SSF74650">
    <property type="entry name" value="Galactose mutarotase-like"/>
    <property type="match status" value="1"/>
</dbReference>
<protein>
    <recommendedName>
        <fullName evidence="4 8">Beta-galactosidase</fullName>
        <ecNumber evidence="3 8">3.2.1.23</ecNumber>
    </recommendedName>
    <alternativeName>
        <fullName evidence="7 8">Lactase</fullName>
    </alternativeName>
</protein>
<dbReference type="Pfam" id="PF16353">
    <property type="entry name" value="LacZ_4"/>
    <property type="match status" value="1"/>
</dbReference>
<dbReference type="SUPFAM" id="SSF49303">
    <property type="entry name" value="beta-Galactosidase/glucuronidase domain"/>
    <property type="match status" value="2"/>
</dbReference>
<evidence type="ECO:0000256" key="8">
    <source>
        <dbReference type="RuleBase" id="RU361154"/>
    </source>
</evidence>
<evidence type="ECO:0000256" key="5">
    <source>
        <dbReference type="ARBA" id="ARBA00022801"/>
    </source>
</evidence>
<dbReference type="PANTHER" id="PTHR46323:SF2">
    <property type="entry name" value="BETA-GALACTOSIDASE"/>
    <property type="match status" value="1"/>
</dbReference>
<reference evidence="11" key="1">
    <citation type="submission" date="2016-09" db="EMBL/GenBank/DDBJ databases">
        <authorList>
            <person name="Varghese N."/>
            <person name="Submissions S."/>
        </authorList>
    </citation>
    <scope>NUCLEOTIDE SEQUENCE [LARGE SCALE GENOMIC DNA]</scope>
    <source>
        <strain evidence="11">GluBS11</strain>
    </source>
</reference>
<dbReference type="InterPro" id="IPR050347">
    <property type="entry name" value="Bact_Beta-galactosidase"/>
</dbReference>
<dbReference type="InterPro" id="IPR006102">
    <property type="entry name" value="Ig-like_GH2"/>
</dbReference>
<dbReference type="Gene3D" id="2.60.120.260">
    <property type="entry name" value="Galactose-binding domain-like"/>
    <property type="match status" value="1"/>
</dbReference>
<dbReference type="InterPro" id="IPR023232">
    <property type="entry name" value="Glyco_hydro_2_AS"/>
</dbReference>
<dbReference type="InterPro" id="IPR008979">
    <property type="entry name" value="Galactose-bd-like_sf"/>
</dbReference>
<evidence type="ECO:0000256" key="3">
    <source>
        <dbReference type="ARBA" id="ARBA00012756"/>
    </source>
</evidence>
<dbReference type="SUPFAM" id="SSF51445">
    <property type="entry name" value="(Trans)glycosidases"/>
    <property type="match status" value="1"/>
</dbReference>
<dbReference type="GO" id="GO:0004565">
    <property type="term" value="F:beta-galactosidase activity"/>
    <property type="evidence" value="ECO:0007669"/>
    <property type="project" value="UniProtKB-EC"/>
</dbReference>
<dbReference type="PROSITE" id="PS00719">
    <property type="entry name" value="GLYCOSYL_HYDROL_F2_1"/>
    <property type="match status" value="1"/>
</dbReference>
<dbReference type="GO" id="GO:0009341">
    <property type="term" value="C:beta-galactosidase complex"/>
    <property type="evidence" value="ECO:0007669"/>
    <property type="project" value="InterPro"/>
</dbReference>
<name>A0A1D3TPJ5_9FIRM</name>
<dbReference type="PANTHER" id="PTHR46323">
    <property type="entry name" value="BETA-GALACTOSIDASE"/>
    <property type="match status" value="1"/>
</dbReference>
<evidence type="ECO:0000256" key="7">
    <source>
        <dbReference type="ARBA" id="ARBA00032230"/>
    </source>
</evidence>
<evidence type="ECO:0000256" key="2">
    <source>
        <dbReference type="ARBA" id="ARBA00007401"/>
    </source>
</evidence>
<comment type="similarity">
    <text evidence="2 8">Belongs to the glycosyl hydrolase 2 family.</text>
</comment>
<dbReference type="RefSeq" id="WP_091229582.1">
    <property type="nucleotide sequence ID" value="NZ_FMKA01000001.1"/>
</dbReference>
<sequence length="1031" mass="116886">MNNEWENQYVTQRNRYPMHSPYGAYESVQQAVNGERNSSKYVQSLNGNWKFKLADSPSEAPVDFETVNFDDSSWSEIPVPSNWELQGYGEPVYTNILYPFQRGGETSHYELEIAKGQVELNAPFVPEKNLTGCYRTTFHIPDYYDGKDIFIEFGGVESCFYLWVNGVEVGYSQDSKLEAAFDITQVVKPGRNELAVKVLQFCDGTYLEDQDYWHLSGIHREVRVYAKAKQRLLDYKIETLFRGDNYAEADLKVMLHPNNTVPGYGECCVRLSLFDAEQELITTFQSDPYAKCGFYLMPKFVAVPSVKIEKPHLWSSEDPYLYTIVLETIDGAGTVTDIESAKVGFRKIEIRKDGVLCVNGKRLIVRGVNVHEFCPETGRSVTRDYMKQQIICMKQMNFNAIRNSHYPHANDWYDLCDELGMYLVDEANLETHGYGGQLSASPEWTAAYIERASRMVLRDKNHPSIILWSLGNESGAGINHAAMYGWIKEYDKTRYVQYESSDPGANITDIIAPMYPTKSWIEDKMADLNDVRPFIMCEYAYAKSNSNGNFKQFWDLVEKYPRFQGGFIWDFQDKALTRRKPDGTVKYVYGGAFAEKVTDPVKDMCLNGVVFPDLSWKPAAYEVRNGQAPVIIYYEVHPYFPIAGFKIKNNYQQLDLSHLRITWELLCDGVIADQGELKQYATPAGQSEDLEFDLNEEKVKGEAFVNFKISLREKSSYAEAGHIIYTYQMPLENSVLCKSEVTIAGEMLSVEETAEKILVTGKDTDISFDKLLCSFDRVILGAADAFHGGTDNFYRAATGIDEGTSTPGSNYAEEWIAEGLNAPEKEVLSVNTARSDKQLLVFTEVSYNHGKIIVSTQYRIGSKGIEISKSVVNNCQTKTIPRIGLAFILAGDKQQISWYGRGPWENYSDRKEAAHIGCYHSTVPEQYTPYIKPVECGGKEDVRYLIVSDEAGHGIRVSGAVPFHFDIHDYSILSCDQAAYEENIEKDNQIYLNVDSVHAGLGGDTGWTKNIHSEYLIGKGYYQYQVSIQVL</sequence>
<dbReference type="STRING" id="1619234.SAMN05421730_1001515"/>
<evidence type="ECO:0000256" key="1">
    <source>
        <dbReference type="ARBA" id="ARBA00001412"/>
    </source>
</evidence>
<dbReference type="GO" id="GO:0030246">
    <property type="term" value="F:carbohydrate binding"/>
    <property type="evidence" value="ECO:0007669"/>
    <property type="project" value="InterPro"/>
</dbReference>
<dbReference type="InterPro" id="IPR014718">
    <property type="entry name" value="GH-type_carb-bd"/>
</dbReference>
<dbReference type="PROSITE" id="PS00608">
    <property type="entry name" value="GLYCOSYL_HYDROL_F2_2"/>
    <property type="match status" value="1"/>
</dbReference>
<feature type="domain" description="Beta galactosidase small chain/" evidence="9">
    <location>
        <begin position="758"/>
        <end position="1029"/>
    </location>
</feature>
<dbReference type="InterPro" id="IPR017853">
    <property type="entry name" value="GH"/>
</dbReference>
<dbReference type="Gene3D" id="2.60.40.10">
    <property type="entry name" value="Immunoglobulins"/>
    <property type="match status" value="2"/>
</dbReference>
<dbReference type="Proteomes" id="UP000199315">
    <property type="component" value="Unassembled WGS sequence"/>
</dbReference>
<dbReference type="InterPro" id="IPR004199">
    <property type="entry name" value="B-gal_small/dom_5"/>
</dbReference>
<gene>
    <name evidence="10" type="ORF">SAMN05421730_1001515</name>
</gene>
<dbReference type="Gene3D" id="3.20.20.80">
    <property type="entry name" value="Glycosidases"/>
    <property type="match status" value="1"/>
</dbReference>
<evidence type="ECO:0000313" key="10">
    <source>
        <dbReference type="EMBL" id="SCP95372.1"/>
    </source>
</evidence>
<keyword evidence="5 8" id="KW-0378">Hydrolase</keyword>